<organism evidence="1 2">
    <name type="scientific">Podospora pseudopauciseta</name>
    <dbReference type="NCBI Taxonomy" id="2093780"/>
    <lineage>
        <taxon>Eukaryota</taxon>
        <taxon>Fungi</taxon>
        <taxon>Dikarya</taxon>
        <taxon>Ascomycota</taxon>
        <taxon>Pezizomycotina</taxon>
        <taxon>Sordariomycetes</taxon>
        <taxon>Sordariomycetidae</taxon>
        <taxon>Sordariales</taxon>
        <taxon>Podosporaceae</taxon>
        <taxon>Podospora</taxon>
    </lineage>
</organism>
<protein>
    <submittedName>
        <fullName evidence="1">Uncharacterized protein</fullName>
    </submittedName>
</protein>
<evidence type="ECO:0000313" key="1">
    <source>
        <dbReference type="EMBL" id="KAK4670350.1"/>
    </source>
</evidence>
<keyword evidence="2" id="KW-1185">Reference proteome</keyword>
<dbReference type="EMBL" id="JAFFHB010000002">
    <property type="protein sequence ID" value="KAK4670350.1"/>
    <property type="molecule type" value="Genomic_DNA"/>
</dbReference>
<sequence length="89" mass="10117">MLLIPGVLLQFELRSKLTQKDRSLTGTMTLQRLPLFTMTTRDTDSGILAHNPLGPQPWRRVRDKLWLSENKALRSPTSNLMWTLGEGGI</sequence>
<dbReference type="RefSeq" id="XP_062769020.1">
    <property type="nucleotide sequence ID" value="XM_062905645.1"/>
</dbReference>
<dbReference type="GeneID" id="87925656"/>
<accession>A0ABR0HR19</accession>
<name>A0ABR0HR19_9PEZI</name>
<proteinExistence type="predicted"/>
<evidence type="ECO:0000313" key="2">
    <source>
        <dbReference type="Proteomes" id="UP001326199"/>
    </source>
</evidence>
<dbReference type="Proteomes" id="UP001326199">
    <property type="component" value="Unassembled WGS sequence"/>
</dbReference>
<comment type="caution">
    <text evidence="1">The sequence shown here is derived from an EMBL/GenBank/DDBJ whole genome shotgun (WGS) entry which is preliminary data.</text>
</comment>
<reference evidence="1 2" key="1">
    <citation type="journal article" date="2023" name="bioRxiv">
        <title>High-quality genome assemblies of four members of thePodospora anserinaspecies complex.</title>
        <authorList>
            <person name="Ament-Velasquez S.L."/>
            <person name="Vogan A.A."/>
            <person name="Wallerman O."/>
            <person name="Hartmann F."/>
            <person name="Gautier V."/>
            <person name="Silar P."/>
            <person name="Giraud T."/>
            <person name="Johannesson H."/>
        </authorList>
    </citation>
    <scope>NUCLEOTIDE SEQUENCE [LARGE SCALE GENOMIC DNA]</scope>
    <source>
        <strain evidence="1 2">CBS 411.78</strain>
    </source>
</reference>
<gene>
    <name evidence="1" type="ORF">QC763_0041880</name>
</gene>